<evidence type="ECO:0008006" key="4">
    <source>
        <dbReference type="Google" id="ProtNLM"/>
    </source>
</evidence>
<evidence type="ECO:0000256" key="1">
    <source>
        <dbReference type="SAM" id="MobiDB-lite"/>
    </source>
</evidence>
<organism evidence="2 3">
    <name type="scientific">Aspergillus brasiliensis</name>
    <dbReference type="NCBI Taxonomy" id="319629"/>
    <lineage>
        <taxon>Eukaryota</taxon>
        <taxon>Fungi</taxon>
        <taxon>Dikarya</taxon>
        <taxon>Ascomycota</taxon>
        <taxon>Pezizomycotina</taxon>
        <taxon>Eurotiomycetes</taxon>
        <taxon>Eurotiomycetidae</taxon>
        <taxon>Eurotiales</taxon>
        <taxon>Aspergillaceae</taxon>
        <taxon>Aspergillus</taxon>
        <taxon>Aspergillus subgen. Circumdati</taxon>
    </lineage>
</organism>
<protein>
    <recommendedName>
        <fullName evidence="4">Ipa protein</fullName>
    </recommendedName>
</protein>
<dbReference type="EMBL" id="BROQ01000112">
    <property type="protein sequence ID" value="GKZ25448.1"/>
    <property type="molecule type" value="Genomic_DNA"/>
</dbReference>
<comment type="caution">
    <text evidence="2">The sequence shown here is derived from an EMBL/GenBank/DDBJ whole genome shotgun (WGS) entry which is preliminary data.</text>
</comment>
<dbReference type="PANTHER" id="PTHR40788">
    <property type="entry name" value="CLR5 DOMAIN-CONTAINING PROTEIN-RELATED"/>
    <property type="match status" value="1"/>
</dbReference>
<feature type="region of interest" description="Disordered" evidence="1">
    <location>
        <begin position="525"/>
        <end position="545"/>
    </location>
</feature>
<dbReference type="PANTHER" id="PTHR40788:SF1">
    <property type="entry name" value="IPA PROTEIN"/>
    <property type="match status" value="1"/>
</dbReference>
<gene>
    <name evidence="2" type="ORF">AbraCBS73388_001082</name>
</gene>
<dbReference type="Proteomes" id="UP001143548">
    <property type="component" value="Unassembled WGS sequence"/>
</dbReference>
<evidence type="ECO:0000313" key="2">
    <source>
        <dbReference type="EMBL" id="GKZ25448.1"/>
    </source>
</evidence>
<reference evidence="2" key="1">
    <citation type="submission" date="2022-07" db="EMBL/GenBank/DDBJ databases">
        <title>Taxonomy of Aspergillus series Nigri: significant species reduction supported by multi-species coalescent approaches.</title>
        <authorList>
            <person name="Bian C."/>
            <person name="Kusuya Y."/>
            <person name="Sklenar F."/>
            <person name="D'hooge E."/>
            <person name="Yaguchi T."/>
            <person name="Takahashi H."/>
            <person name="Hubka V."/>
        </authorList>
    </citation>
    <scope>NUCLEOTIDE SEQUENCE</scope>
    <source>
        <strain evidence="2">CBS 733.88</strain>
    </source>
</reference>
<sequence>MDDVGDNAELARELHRDLARKYQLHSSRIEQFWRQFGKPKREAIFRAGAAGDVVLHAPDDQSMGDVYKFLPELNLRDIAQPDSDYLLDHLKHRATTSLAGQYREGVNGGPGDAAVILESMRTKDLRHVQPFHYSFTMFLDGPDYGRSYDVPDPDKYREVMAGLATAVQAGICVPQSTGELILMRQTYFLQTLNILIEDILDQGSSLPQNTRPKKTEKAAREALSSLSLDSKPEKLSLEDLAARAWDQKTALEDYLYLCRIEPDFLAHVVNIWFFSRPELAPDDGGRILPLITDKYISICFVEAIYNAVAGAAIWGFIHQLLHSLIEGPADRARYVQVGSGRGHFKRVPGVYDNGVARVAMKTKPDTLTRLDPRLHYLLRLCQNETTAAKAVDWIKKLHDLQRTDPTAREKTTELEYDAFSDLAVTAAFAQSVSTSLALPPLTAKKGQAYLSKFKDLTTELEPLKKEIDLSEYAIPIDNLREPGMAQGALSALDQLIIDKTGADMGFLYQDLNGSCLSEIQHQYQQQKDREAQATPVTPDLEIPESPSAEVQIAERRQKVKSRPAHSSVYSIAPCTEPREKDVAPEAPILKVKPSTFEVFSTLFSKSESRGSIPWSDFEAAMVDLNFSVIPRFGSVYTFSPPQELAAQKAITLHRPHNHRIEGYRLLILGRRLGRRYGWNDKTFEVS</sequence>
<name>A0A9W5YZB1_9EURO</name>
<proteinExistence type="predicted"/>
<evidence type="ECO:0000313" key="3">
    <source>
        <dbReference type="Proteomes" id="UP001143548"/>
    </source>
</evidence>
<accession>A0A9W5YZB1</accession>
<dbReference type="AlphaFoldDB" id="A0A9W5YZB1"/>